<sequence>MNYNKWKKFKHIKLKPNNPDDMVTKSFANKINYLPKEVRSYSIELIFIISFNIFKDSGIDLFNILYLERKINI</sequence>
<evidence type="ECO:0000313" key="1">
    <source>
        <dbReference type="EMBL" id="KKK95392.1"/>
    </source>
</evidence>
<accession>A0A0F8ZNG9</accession>
<dbReference type="EMBL" id="LAZR01046930">
    <property type="protein sequence ID" value="KKK95392.1"/>
    <property type="molecule type" value="Genomic_DNA"/>
</dbReference>
<reference evidence="1" key="1">
    <citation type="journal article" date="2015" name="Nature">
        <title>Complex archaea that bridge the gap between prokaryotes and eukaryotes.</title>
        <authorList>
            <person name="Spang A."/>
            <person name="Saw J.H."/>
            <person name="Jorgensen S.L."/>
            <person name="Zaremba-Niedzwiedzka K."/>
            <person name="Martijn J."/>
            <person name="Lind A.E."/>
            <person name="van Eijk R."/>
            <person name="Schleper C."/>
            <person name="Guy L."/>
            <person name="Ettema T.J."/>
        </authorList>
    </citation>
    <scope>NUCLEOTIDE SEQUENCE</scope>
</reference>
<gene>
    <name evidence="1" type="ORF">LCGC14_2673260</name>
</gene>
<name>A0A0F8ZNG9_9ZZZZ</name>
<dbReference type="AlphaFoldDB" id="A0A0F8ZNG9"/>
<protein>
    <submittedName>
        <fullName evidence="1">Uncharacterized protein</fullName>
    </submittedName>
</protein>
<comment type="caution">
    <text evidence="1">The sequence shown here is derived from an EMBL/GenBank/DDBJ whole genome shotgun (WGS) entry which is preliminary data.</text>
</comment>
<feature type="non-terminal residue" evidence="1">
    <location>
        <position position="1"/>
    </location>
</feature>
<organism evidence="1">
    <name type="scientific">marine sediment metagenome</name>
    <dbReference type="NCBI Taxonomy" id="412755"/>
    <lineage>
        <taxon>unclassified sequences</taxon>
        <taxon>metagenomes</taxon>
        <taxon>ecological metagenomes</taxon>
    </lineage>
</organism>
<proteinExistence type="predicted"/>